<keyword evidence="4 7" id="KW-0808">Transferase</keyword>
<reference evidence="7 8" key="1">
    <citation type="journal article" date="2018" name="Microbiome">
        <title>Fine metagenomic profile of the Mediterranean stratified and mixed water columns revealed by assembly and recruitment.</title>
        <authorList>
            <person name="Haro-Moreno J.M."/>
            <person name="Lopez-Perez M."/>
            <person name="De La Torre J.R."/>
            <person name="Picazo A."/>
            <person name="Camacho A."/>
            <person name="Rodriguez-Valera F."/>
        </authorList>
    </citation>
    <scope>NUCLEOTIDE SEQUENCE [LARGE SCALE GENOMIC DNA]</scope>
    <source>
        <strain evidence="7">MED-G57</strain>
    </source>
</reference>
<dbReference type="Gene3D" id="3.30.950.10">
    <property type="entry name" value="Methyltransferase, Cobalt-precorrin-4 Transmethylase, Domain 2"/>
    <property type="match status" value="1"/>
</dbReference>
<dbReference type="UniPathway" id="UPA00148"/>
<dbReference type="PIRSF" id="PIRSF036428">
    <property type="entry name" value="CobL"/>
    <property type="match status" value="1"/>
</dbReference>
<name>A0A368DRX7_9PROT</name>
<evidence type="ECO:0000256" key="4">
    <source>
        <dbReference type="ARBA" id="ARBA00022679"/>
    </source>
</evidence>
<keyword evidence="3 7" id="KW-0489">Methyltransferase</keyword>
<dbReference type="NCBIfam" id="TIGR02469">
    <property type="entry name" value="CbiT"/>
    <property type="match status" value="1"/>
</dbReference>
<evidence type="ECO:0000256" key="2">
    <source>
        <dbReference type="ARBA" id="ARBA00022573"/>
    </source>
</evidence>
<organism evidence="7 8">
    <name type="scientific">PS1 clade bacterium</name>
    <dbReference type="NCBI Taxonomy" id="2175152"/>
    <lineage>
        <taxon>Bacteria</taxon>
        <taxon>Pseudomonadati</taxon>
        <taxon>Pseudomonadota</taxon>
        <taxon>Alphaproteobacteria</taxon>
        <taxon>PS1 clade</taxon>
    </lineage>
</organism>
<evidence type="ECO:0000256" key="3">
    <source>
        <dbReference type="ARBA" id="ARBA00022603"/>
    </source>
</evidence>
<dbReference type="NCBIfam" id="TIGR02467">
    <property type="entry name" value="CbiE"/>
    <property type="match status" value="1"/>
</dbReference>
<dbReference type="Proteomes" id="UP000253570">
    <property type="component" value="Unassembled WGS sequence"/>
</dbReference>
<dbReference type="GO" id="GO:0009236">
    <property type="term" value="P:cobalamin biosynthetic process"/>
    <property type="evidence" value="ECO:0007669"/>
    <property type="project" value="UniProtKB-UniPathway"/>
</dbReference>
<accession>A0A368DRX7</accession>
<dbReference type="PANTHER" id="PTHR43182:SF1">
    <property type="entry name" value="COBALT-PRECORRIN-7 C(5)-METHYLTRANSFERASE"/>
    <property type="match status" value="1"/>
</dbReference>
<sequence length="404" mass="45641">MSEKIKLIGIGDDGFEGLSKKVQSIILDAEIIIGGLRHLSMLPEVVAKKISWSKDLKQDIKKINEYKSKKICILASGDPLFYGIGRLLLEHYSISEVEVIPSPSSLSLCCARIGYNIKDIEVVSLHGREFDDIIKYIQPNNRIFVLSHDKSTPSRIIELLNTLRFEDSNLYIFENIGGENETITKKRVNEPVNEKFSDLNSILIECISNKDSIYYPNFTGIADKEFENDGQITKSEIRAITISQLEPMEKSILWDIGGGSGSISIEWSKIHKNTTISIVEKNKKRIQFIKNNIKKFGINNITIMENIAPKILYDMDRPNRIFIGGGLSNLDGMEIIQKSINSLLPSGILVANGVTTETELLLFNIYKKYGGDLSKYSTSSIKKVGNLHAWDQKMQVTQWKYIKK</sequence>
<dbReference type="SUPFAM" id="SSF53790">
    <property type="entry name" value="Tetrapyrrole methylase"/>
    <property type="match status" value="1"/>
</dbReference>
<dbReference type="AlphaFoldDB" id="A0A368DRX7"/>
<evidence type="ECO:0000259" key="6">
    <source>
        <dbReference type="Pfam" id="PF00590"/>
    </source>
</evidence>
<feature type="domain" description="Tetrapyrrole methylase" evidence="6">
    <location>
        <begin position="5"/>
        <end position="189"/>
    </location>
</feature>
<dbReference type="Gene3D" id="3.40.50.150">
    <property type="entry name" value="Vaccinia Virus protein VP39"/>
    <property type="match status" value="1"/>
</dbReference>
<dbReference type="GO" id="GO:0008649">
    <property type="term" value="F:rRNA methyltransferase activity"/>
    <property type="evidence" value="ECO:0007669"/>
    <property type="project" value="InterPro"/>
</dbReference>
<proteinExistence type="predicted"/>
<dbReference type="InterPro" id="IPR050714">
    <property type="entry name" value="Cobalamin_biosynth_MTase"/>
</dbReference>
<dbReference type="GO" id="GO:0008276">
    <property type="term" value="F:protein methyltransferase activity"/>
    <property type="evidence" value="ECO:0007669"/>
    <property type="project" value="InterPro"/>
</dbReference>
<evidence type="ECO:0000256" key="5">
    <source>
        <dbReference type="ARBA" id="ARBA00022691"/>
    </source>
</evidence>
<dbReference type="InterPro" id="IPR012818">
    <property type="entry name" value="CbiE"/>
</dbReference>
<dbReference type="CDD" id="cd11644">
    <property type="entry name" value="Precorrin-6Y-MT"/>
    <property type="match status" value="1"/>
</dbReference>
<dbReference type="EMBL" id="QOQD01000001">
    <property type="protein sequence ID" value="RCL74592.1"/>
    <property type="molecule type" value="Genomic_DNA"/>
</dbReference>
<dbReference type="GO" id="GO:0005737">
    <property type="term" value="C:cytoplasm"/>
    <property type="evidence" value="ECO:0007669"/>
    <property type="project" value="InterPro"/>
</dbReference>
<dbReference type="InterPro" id="IPR014777">
    <property type="entry name" value="4pyrrole_Mease_sub1"/>
</dbReference>
<evidence type="ECO:0000313" key="8">
    <source>
        <dbReference type="Proteomes" id="UP000253570"/>
    </source>
</evidence>
<dbReference type="InterPro" id="IPR003682">
    <property type="entry name" value="rRNA_ssu_MeTfrase_G"/>
</dbReference>
<evidence type="ECO:0000256" key="1">
    <source>
        <dbReference type="ARBA" id="ARBA00004953"/>
    </source>
</evidence>
<dbReference type="InterPro" id="IPR035996">
    <property type="entry name" value="4pyrrol_Methylase_sf"/>
</dbReference>
<dbReference type="InterPro" id="IPR014008">
    <property type="entry name" value="Cbl_synth_MTase_CbiT"/>
</dbReference>
<keyword evidence="5" id="KW-0949">S-adenosyl-L-methionine</keyword>
<dbReference type="InterPro" id="IPR006365">
    <property type="entry name" value="Cbl_synth_CobL"/>
</dbReference>
<gene>
    <name evidence="7" type="primary">cbiE</name>
    <name evidence="7" type="ORF">DBW71_00150</name>
</gene>
<dbReference type="SUPFAM" id="SSF53335">
    <property type="entry name" value="S-adenosyl-L-methionine-dependent methyltransferases"/>
    <property type="match status" value="1"/>
</dbReference>
<dbReference type="Pfam" id="PF00590">
    <property type="entry name" value="TP_methylase"/>
    <property type="match status" value="1"/>
</dbReference>
<protein>
    <submittedName>
        <fullName evidence="7">Precorrin-6y C5,15-methyltransferase (Decarboxylating) subunit CbiE</fullName>
    </submittedName>
</protein>
<comment type="caution">
    <text evidence="7">The sequence shown here is derived from an EMBL/GenBank/DDBJ whole genome shotgun (WGS) entry which is preliminary data.</text>
</comment>
<dbReference type="Pfam" id="PF02527">
    <property type="entry name" value="GidB"/>
    <property type="match status" value="1"/>
</dbReference>
<evidence type="ECO:0000313" key="7">
    <source>
        <dbReference type="EMBL" id="RCL74592.1"/>
    </source>
</evidence>
<dbReference type="InterPro" id="IPR029063">
    <property type="entry name" value="SAM-dependent_MTases_sf"/>
</dbReference>
<dbReference type="InterPro" id="IPR014776">
    <property type="entry name" value="4pyrrole_Mease_sub2"/>
</dbReference>
<dbReference type="Gene3D" id="3.40.1010.10">
    <property type="entry name" value="Cobalt-precorrin-4 Transmethylase, Domain 1"/>
    <property type="match status" value="1"/>
</dbReference>
<comment type="pathway">
    <text evidence="1">Cofactor biosynthesis; adenosylcobalamin biosynthesis.</text>
</comment>
<dbReference type="InterPro" id="IPR000878">
    <property type="entry name" value="4pyrrol_Mease"/>
</dbReference>
<dbReference type="PANTHER" id="PTHR43182">
    <property type="entry name" value="COBALT-PRECORRIN-6B C(15)-METHYLTRANSFERASE (DECARBOXYLATING)"/>
    <property type="match status" value="1"/>
</dbReference>
<keyword evidence="2" id="KW-0169">Cobalamin biosynthesis</keyword>